<evidence type="ECO:0000313" key="2">
    <source>
        <dbReference type="Proteomes" id="UP001152607"/>
    </source>
</evidence>
<reference evidence="1" key="1">
    <citation type="submission" date="2023-01" db="EMBL/GenBank/DDBJ databases">
        <authorList>
            <person name="Van Ghelder C."/>
            <person name="Rancurel C."/>
        </authorList>
    </citation>
    <scope>NUCLEOTIDE SEQUENCE</scope>
    <source>
        <strain evidence="1">CNCM I-4278</strain>
    </source>
</reference>
<protein>
    <submittedName>
        <fullName evidence="1">Uncharacterized protein</fullName>
    </submittedName>
</protein>
<dbReference type="Proteomes" id="UP001152607">
    <property type="component" value="Unassembled WGS sequence"/>
</dbReference>
<comment type="caution">
    <text evidence="1">The sequence shown here is derived from an EMBL/GenBank/DDBJ whole genome shotgun (WGS) entry which is preliminary data.</text>
</comment>
<dbReference type="EMBL" id="CAOQHR010000004">
    <property type="protein sequence ID" value="CAI6332951.1"/>
    <property type="molecule type" value="Genomic_DNA"/>
</dbReference>
<proteinExistence type="predicted"/>
<organism evidence="1 2">
    <name type="scientific">Periconia digitata</name>
    <dbReference type="NCBI Taxonomy" id="1303443"/>
    <lineage>
        <taxon>Eukaryota</taxon>
        <taxon>Fungi</taxon>
        <taxon>Dikarya</taxon>
        <taxon>Ascomycota</taxon>
        <taxon>Pezizomycotina</taxon>
        <taxon>Dothideomycetes</taxon>
        <taxon>Pleosporomycetidae</taxon>
        <taxon>Pleosporales</taxon>
        <taxon>Massarineae</taxon>
        <taxon>Periconiaceae</taxon>
        <taxon>Periconia</taxon>
    </lineage>
</organism>
<keyword evidence="2" id="KW-1185">Reference proteome</keyword>
<sequence>MRHKKPLRTPEIFNPNVLVPCSHSWAHGIFVACLCSTRAWCKSTTKPVFSFSANSSSAVITVLSPAPNQNATPHFLDFSPDPILDRYVRRFPINREERAVEKVKSSPILLSYCYSCAAIYACVFPNACTYR</sequence>
<name>A0A9W4UDK2_9PLEO</name>
<dbReference type="AlphaFoldDB" id="A0A9W4UDK2"/>
<dbReference type="PROSITE" id="PS51257">
    <property type="entry name" value="PROKAR_LIPOPROTEIN"/>
    <property type="match status" value="1"/>
</dbReference>
<gene>
    <name evidence="1" type="ORF">PDIGIT_LOCUS5984</name>
</gene>
<accession>A0A9W4UDK2</accession>
<evidence type="ECO:0000313" key="1">
    <source>
        <dbReference type="EMBL" id="CAI6332951.1"/>
    </source>
</evidence>